<proteinExistence type="predicted"/>
<dbReference type="AlphaFoldDB" id="A0A1I7Y2R7"/>
<dbReference type="Proteomes" id="UP000095287">
    <property type="component" value="Unplaced"/>
</dbReference>
<organism evidence="1 2">
    <name type="scientific">Steinernema glaseri</name>
    <dbReference type="NCBI Taxonomy" id="37863"/>
    <lineage>
        <taxon>Eukaryota</taxon>
        <taxon>Metazoa</taxon>
        <taxon>Ecdysozoa</taxon>
        <taxon>Nematoda</taxon>
        <taxon>Chromadorea</taxon>
        <taxon>Rhabditida</taxon>
        <taxon>Tylenchina</taxon>
        <taxon>Panagrolaimomorpha</taxon>
        <taxon>Strongyloidoidea</taxon>
        <taxon>Steinernematidae</taxon>
        <taxon>Steinernema</taxon>
    </lineage>
</organism>
<evidence type="ECO:0000313" key="2">
    <source>
        <dbReference type="WBParaSite" id="L893_g12065.t1"/>
    </source>
</evidence>
<sequence>MDSTQVRGRFRCFLQFVTLGTSGRRDLLLAPSRCDLCVKSAPSYLDLTQLRGRTNLVLILFSEIEMSDVDAYSLTEDILSHRLPPEVKADIAHTKRIADAYFKTRPEIYEPVKEYERIPPVDVDEVPGGPAKFAVFNSLGDYNFLKSSGSDFEFDSEEKKAAERARAEAKIPKLQMMKDLAKHTAELKVLRDISRQQHSAKPGYCPPRTVVPGSKSILADALEDLKKDMARINRERHAAPSEEWKRFGVGEYLPPHFKYLDFDRTFCEGSRSDMDSTASRVDSEG</sequence>
<keyword evidence="1" id="KW-1185">Reference proteome</keyword>
<dbReference type="WBParaSite" id="L893_g12065.t1">
    <property type="protein sequence ID" value="L893_g12065.t1"/>
    <property type="gene ID" value="L893_g12065"/>
</dbReference>
<protein>
    <submittedName>
        <fullName evidence="2">ATP synthase subunit d, mitochondrial</fullName>
    </submittedName>
</protein>
<name>A0A1I7Y2R7_9BILA</name>
<reference evidence="2" key="1">
    <citation type="submission" date="2016-11" db="UniProtKB">
        <authorList>
            <consortium name="WormBaseParasite"/>
        </authorList>
    </citation>
    <scope>IDENTIFICATION</scope>
</reference>
<accession>A0A1I7Y2R7</accession>
<evidence type="ECO:0000313" key="1">
    <source>
        <dbReference type="Proteomes" id="UP000095287"/>
    </source>
</evidence>